<organism evidence="14 15">
    <name type="scientific">Chytriomyces confervae</name>
    <dbReference type="NCBI Taxonomy" id="246404"/>
    <lineage>
        <taxon>Eukaryota</taxon>
        <taxon>Fungi</taxon>
        <taxon>Fungi incertae sedis</taxon>
        <taxon>Chytridiomycota</taxon>
        <taxon>Chytridiomycota incertae sedis</taxon>
        <taxon>Chytridiomycetes</taxon>
        <taxon>Chytridiales</taxon>
        <taxon>Chytriomycetaceae</taxon>
        <taxon>Chytriomyces</taxon>
    </lineage>
</organism>
<keyword evidence="15" id="KW-1185">Reference proteome</keyword>
<proteinExistence type="inferred from homology"/>
<evidence type="ECO:0000313" key="14">
    <source>
        <dbReference type="EMBL" id="TPX77699.1"/>
    </source>
</evidence>
<keyword evidence="11" id="KW-0175">Coiled coil</keyword>
<accession>A0A507FMR6</accession>
<dbReference type="GO" id="GO:0005778">
    <property type="term" value="C:peroxisomal membrane"/>
    <property type="evidence" value="ECO:0007669"/>
    <property type="project" value="UniProtKB-SubCell"/>
</dbReference>
<gene>
    <name evidence="14" type="ORF">CcCBS67573_g01043</name>
</gene>
<dbReference type="GO" id="GO:1990429">
    <property type="term" value="C:peroxisomal importomer complex"/>
    <property type="evidence" value="ECO:0007669"/>
    <property type="project" value="TreeGrafter"/>
</dbReference>
<feature type="region of interest" description="Disordered" evidence="12">
    <location>
        <begin position="281"/>
        <end position="331"/>
    </location>
</feature>
<feature type="domain" description="Peroxisome membrane anchor protein Pex14p N-terminal" evidence="13">
    <location>
        <begin position="7"/>
        <end position="50"/>
    </location>
</feature>
<keyword evidence="3 10" id="KW-0653">Protein transport</keyword>
<dbReference type="InterPro" id="IPR006785">
    <property type="entry name" value="Pex14_N"/>
</dbReference>
<dbReference type="Gene3D" id="1.10.10.10">
    <property type="entry name" value="Winged helix-like DNA-binding domain superfamily/Winged helix DNA-binding domain"/>
    <property type="match status" value="1"/>
</dbReference>
<dbReference type="PANTHER" id="PTHR23058:SF0">
    <property type="entry name" value="PEROXISOMAL MEMBRANE PROTEIN PEX14"/>
    <property type="match status" value="1"/>
</dbReference>
<dbReference type="InterPro" id="IPR025655">
    <property type="entry name" value="PEX14"/>
</dbReference>
<evidence type="ECO:0000256" key="7">
    <source>
        <dbReference type="ARBA" id="ARBA00029502"/>
    </source>
</evidence>
<evidence type="ECO:0000313" key="15">
    <source>
        <dbReference type="Proteomes" id="UP000320333"/>
    </source>
</evidence>
<evidence type="ECO:0000256" key="2">
    <source>
        <dbReference type="ARBA" id="ARBA00022448"/>
    </source>
</evidence>
<evidence type="ECO:0000256" key="5">
    <source>
        <dbReference type="ARBA" id="ARBA00023136"/>
    </source>
</evidence>
<dbReference type="Pfam" id="PF04695">
    <property type="entry name" value="Pex14_N"/>
    <property type="match status" value="1"/>
</dbReference>
<evidence type="ECO:0000256" key="11">
    <source>
        <dbReference type="SAM" id="Coils"/>
    </source>
</evidence>
<dbReference type="GO" id="GO:0005102">
    <property type="term" value="F:signaling receptor binding"/>
    <property type="evidence" value="ECO:0007669"/>
    <property type="project" value="TreeGrafter"/>
</dbReference>
<comment type="function">
    <text evidence="10">Component of the PEX13-PEX14 docking complex, a translocon channel that specifically mediates the import of peroxisomal cargo proteins bound to PEX5 receptor. The PEX13-PEX14 docking complex forms a large import pore which can be opened to a diameter of about 9 nm. Mechanistically, PEX5 receptor along with cargo proteins associates with the PEX14 subunit of the PEX13-PEX14 docking complex in the cytosol, leading to the insertion of the receptor into the organelle membrane with the concomitant translocation of the cargo into the peroxisome matrix.</text>
</comment>
<evidence type="ECO:0000259" key="13">
    <source>
        <dbReference type="Pfam" id="PF04695"/>
    </source>
</evidence>
<comment type="subcellular location">
    <subcellularLocation>
        <location evidence="9 10">Peroxisome membrane</location>
    </subcellularLocation>
</comment>
<keyword evidence="5 10" id="KW-0472">Membrane</keyword>
<feature type="compositionally biased region" description="Polar residues" evidence="12">
    <location>
        <begin position="298"/>
        <end position="312"/>
    </location>
</feature>
<dbReference type="STRING" id="246404.A0A507FMR6"/>
<evidence type="ECO:0000256" key="12">
    <source>
        <dbReference type="SAM" id="MobiDB-lite"/>
    </source>
</evidence>
<feature type="compositionally biased region" description="Basic and acidic residues" evidence="12">
    <location>
        <begin position="243"/>
        <end position="255"/>
    </location>
</feature>
<evidence type="ECO:0000256" key="6">
    <source>
        <dbReference type="ARBA" id="ARBA00023140"/>
    </source>
</evidence>
<dbReference type="Proteomes" id="UP000320333">
    <property type="component" value="Unassembled WGS sequence"/>
</dbReference>
<feature type="compositionally biased region" description="Acidic residues" evidence="12">
    <location>
        <begin position="321"/>
        <end position="331"/>
    </location>
</feature>
<feature type="coiled-coil region" evidence="11">
    <location>
        <begin position="123"/>
        <end position="157"/>
    </location>
</feature>
<keyword evidence="2 10" id="KW-0813">Transport</keyword>
<dbReference type="OrthoDB" id="5549158at2759"/>
<evidence type="ECO:0000256" key="3">
    <source>
        <dbReference type="ARBA" id="ARBA00022927"/>
    </source>
</evidence>
<keyword evidence="4" id="KW-0811">Translocation</keyword>
<protein>
    <recommendedName>
        <fullName evidence="7 10">Peroxisomal membrane protein PEX14</fullName>
    </recommendedName>
    <alternativeName>
        <fullName evidence="8 10">Peroxin-14</fullName>
    </alternativeName>
</protein>
<comment type="caution">
    <text evidence="14">The sequence shown here is derived from an EMBL/GenBank/DDBJ whole genome shotgun (WGS) entry which is preliminary data.</text>
</comment>
<evidence type="ECO:0000256" key="4">
    <source>
        <dbReference type="ARBA" id="ARBA00023010"/>
    </source>
</evidence>
<name>A0A507FMR6_9FUNG</name>
<dbReference type="GO" id="GO:0016560">
    <property type="term" value="P:protein import into peroxisome matrix, docking"/>
    <property type="evidence" value="ECO:0007669"/>
    <property type="project" value="UniProtKB-UniRule"/>
</dbReference>
<dbReference type="AlphaFoldDB" id="A0A507FMR6"/>
<comment type="similarity">
    <text evidence="1 10">Belongs to the peroxin-14 family.</text>
</comment>
<feature type="region of interest" description="Disordered" evidence="12">
    <location>
        <begin position="52"/>
        <end position="72"/>
    </location>
</feature>
<evidence type="ECO:0000256" key="1">
    <source>
        <dbReference type="ARBA" id="ARBA00005443"/>
    </source>
</evidence>
<dbReference type="PANTHER" id="PTHR23058">
    <property type="entry name" value="PEROXISOMAL MEMBRANE PROTEIN PEX14"/>
    <property type="match status" value="1"/>
</dbReference>
<reference evidence="14 15" key="1">
    <citation type="journal article" date="2019" name="Sci. Rep.">
        <title>Comparative genomics of chytrid fungi reveal insights into the obligate biotrophic and pathogenic lifestyle of Synchytrium endobioticum.</title>
        <authorList>
            <person name="van de Vossenberg B.T.L.H."/>
            <person name="Warris S."/>
            <person name="Nguyen H.D.T."/>
            <person name="van Gent-Pelzer M.P.E."/>
            <person name="Joly D.L."/>
            <person name="van de Geest H.C."/>
            <person name="Bonants P.J.M."/>
            <person name="Smith D.S."/>
            <person name="Levesque C.A."/>
            <person name="van der Lee T.A.J."/>
        </authorList>
    </citation>
    <scope>NUCLEOTIDE SEQUENCE [LARGE SCALE GENOMIC DNA]</scope>
    <source>
        <strain evidence="14 15">CBS 675.73</strain>
    </source>
</reference>
<evidence type="ECO:0000256" key="8">
    <source>
        <dbReference type="ARBA" id="ARBA00029691"/>
    </source>
</evidence>
<dbReference type="EMBL" id="QEAP01000016">
    <property type="protein sequence ID" value="TPX77699.1"/>
    <property type="molecule type" value="Genomic_DNA"/>
</dbReference>
<evidence type="ECO:0000256" key="9">
    <source>
        <dbReference type="ARBA" id="ARBA00046271"/>
    </source>
</evidence>
<feature type="region of interest" description="Disordered" evidence="12">
    <location>
        <begin position="214"/>
        <end position="260"/>
    </location>
</feature>
<sequence length="331" mass="35323">MSTETVRPESVALAVKFLADPQVAAAPLAKRVAFLESKGLTAAEIDVALRQTATTTSRPADMPPPLPSTPPPQLPAAYKPDWRDYVIGSIGLVGFGYGAFHLIQNYLLPSLSWPNFGQQKESQDRMEAQLAALANALELATKTIQDQSNKLKDVLDQSVLEQERSGEEVRGIREELEALKAILPSLSKSNPSDPSLADLQTDVKSLKNLLLNRKSFPPIPTQSTSMPLAYQSSSNSSKTSPKRNGDSSEDERKTDVSAAATPILHDVDSFLGKFTAGKPAIPSWQLEPASKPVANGYGTKSTSVESSSNGGYSVNLGGGSDADEDKADEGI</sequence>
<feature type="compositionally biased region" description="Pro residues" evidence="12">
    <location>
        <begin position="61"/>
        <end position="72"/>
    </location>
</feature>
<keyword evidence="6 10" id="KW-0576">Peroxisome</keyword>
<dbReference type="InterPro" id="IPR036388">
    <property type="entry name" value="WH-like_DNA-bd_sf"/>
</dbReference>
<evidence type="ECO:0000256" key="10">
    <source>
        <dbReference type="RuleBase" id="RU367032"/>
    </source>
</evidence>